<protein>
    <submittedName>
        <fullName evidence="2">Gliding motility-associated C-terminal domain-containing protein</fullName>
    </submittedName>
</protein>
<dbReference type="InterPro" id="IPR022409">
    <property type="entry name" value="PKD/Chitinase_dom"/>
</dbReference>
<dbReference type="InterPro" id="IPR000601">
    <property type="entry name" value="PKD_dom"/>
</dbReference>
<dbReference type="InterPro" id="IPR035986">
    <property type="entry name" value="PKD_dom_sf"/>
</dbReference>
<evidence type="ECO:0000313" key="3">
    <source>
        <dbReference type="Proteomes" id="UP001176429"/>
    </source>
</evidence>
<dbReference type="Proteomes" id="UP001176429">
    <property type="component" value="Unassembled WGS sequence"/>
</dbReference>
<dbReference type="PROSITE" id="PS50093">
    <property type="entry name" value="PKD"/>
    <property type="match status" value="1"/>
</dbReference>
<sequence>MLAYTSGVSISDRNNEMMDNGLLVNIDRNDDWQINTQQQAACIVPSAAQEWEYYVFYWTKSTPENGVPAQALTWARVDGRLRGGLGDVVEKGRVLTRSVRRAQLTAVRHTNRRDYWILTRGLDGRELLAFRLGPQGFRAEPVRSPVSGLDEAGGELKAAPNGRRLVSGGWVAAAGGGVSPNICLYDFDPATGAASNELRLPRRAGGQYSFSFSPNSRLLYATEYAGPSQNTLRMNELYQYDVSQPTAAAIEATRYRVSRVEAVPTPAATSPISDYVNCVGLQLAPDSTLWLSSVYLRAVTDPITGLIPLNSAGIVRHPNVAGPGCQLEPEAYPYLQDVLPSWNLPNVITNMLYAGPGLNYEVGCGEDSVRFWASSAGLGTGLRWDFGEPGSGAANTATGRWVAHRYTRSGRYLVRLTLADGRQLTQTVDVPAQAEDFTQQNIFTPNGDGLNDWFEPVRGSGLAQGRLRVYARWGQQVADAAGPLPRWDGAGAAGGVYFYLLEYTDCQGQPRQRRGTITLMR</sequence>
<gene>
    <name evidence="2" type="ORF">Q5H93_13620</name>
</gene>
<dbReference type="SUPFAM" id="SSF69304">
    <property type="entry name" value="Tricorn protease N-terminal domain"/>
    <property type="match status" value="1"/>
</dbReference>
<reference evidence="2" key="1">
    <citation type="submission" date="2023-07" db="EMBL/GenBank/DDBJ databases">
        <authorList>
            <person name="Kim M.K."/>
        </authorList>
    </citation>
    <scope>NUCLEOTIDE SEQUENCE</scope>
    <source>
        <strain evidence="2">ASUV-10-1</strain>
    </source>
</reference>
<organism evidence="2 3">
    <name type="scientific">Hymenobacter aranciens</name>
    <dbReference type="NCBI Taxonomy" id="3063996"/>
    <lineage>
        <taxon>Bacteria</taxon>
        <taxon>Pseudomonadati</taxon>
        <taxon>Bacteroidota</taxon>
        <taxon>Cytophagia</taxon>
        <taxon>Cytophagales</taxon>
        <taxon>Hymenobacteraceae</taxon>
        <taxon>Hymenobacter</taxon>
    </lineage>
</organism>
<proteinExistence type="predicted"/>
<dbReference type="CDD" id="cd00146">
    <property type="entry name" value="PKD"/>
    <property type="match status" value="1"/>
</dbReference>
<dbReference type="Pfam" id="PF13585">
    <property type="entry name" value="CHU_C"/>
    <property type="match status" value="1"/>
</dbReference>
<evidence type="ECO:0000313" key="2">
    <source>
        <dbReference type="EMBL" id="MDO7875777.1"/>
    </source>
</evidence>
<name>A0ABT9BC61_9BACT</name>
<evidence type="ECO:0000259" key="1">
    <source>
        <dbReference type="PROSITE" id="PS50093"/>
    </source>
</evidence>
<dbReference type="SUPFAM" id="SSF49299">
    <property type="entry name" value="PKD domain"/>
    <property type="match status" value="1"/>
</dbReference>
<dbReference type="Gene3D" id="2.60.40.10">
    <property type="entry name" value="Immunoglobulins"/>
    <property type="match status" value="1"/>
</dbReference>
<dbReference type="SMART" id="SM00089">
    <property type="entry name" value="PKD"/>
    <property type="match status" value="1"/>
</dbReference>
<comment type="caution">
    <text evidence="2">The sequence shown here is derived from an EMBL/GenBank/DDBJ whole genome shotgun (WGS) entry which is preliminary data.</text>
</comment>
<feature type="domain" description="PKD" evidence="1">
    <location>
        <begin position="368"/>
        <end position="420"/>
    </location>
</feature>
<dbReference type="EMBL" id="JAUQSY010000008">
    <property type="protein sequence ID" value="MDO7875777.1"/>
    <property type="molecule type" value="Genomic_DNA"/>
</dbReference>
<dbReference type="InterPro" id="IPR013783">
    <property type="entry name" value="Ig-like_fold"/>
</dbReference>
<accession>A0ABT9BC61</accession>
<dbReference type="Pfam" id="PF00801">
    <property type="entry name" value="PKD"/>
    <property type="match status" value="1"/>
</dbReference>
<keyword evidence="3" id="KW-1185">Reference proteome</keyword>